<feature type="domain" description="GST N-terminal" evidence="1">
    <location>
        <begin position="4"/>
        <end position="81"/>
    </location>
</feature>
<dbReference type="Pfam" id="PF02798">
    <property type="entry name" value="GST_N"/>
    <property type="match status" value="1"/>
</dbReference>
<dbReference type="EMBL" id="JAGDFL010000317">
    <property type="protein sequence ID" value="KAG7393476.1"/>
    <property type="molecule type" value="Genomic_DNA"/>
</dbReference>
<proteinExistence type="predicted"/>
<dbReference type="CDD" id="cd03039">
    <property type="entry name" value="GST_N_Sigma_like"/>
    <property type="match status" value="1"/>
</dbReference>
<evidence type="ECO:0000313" key="4">
    <source>
        <dbReference type="Proteomes" id="UP000693981"/>
    </source>
</evidence>
<accession>A0A8T1WJ82</accession>
<dbReference type="SFLD" id="SFLDS00019">
    <property type="entry name" value="Glutathione_Transferase_(cytos"/>
    <property type="match status" value="1"/>
</dbReference>
<evidence type="ECO:0000259" key="1">
    <source>
        <dbReference type="PROSITE" id="PS50404"/>
    </source>
</evidence>
<dbReference type="GO" id="GO:0004364">
    <property type="term" value="F:glutathione transferase activity"/>
    <property type="evidence" value="ECO:0007669"/>
    <property type="project" value="TreeGrafter"/>
</dbReference>
<dbReference type="FunFam" id="3.40.30.10:FF:000035">
    <property type="entry name" value="hematopoietic prostaglandin D synthase"/>
    <property type="match status" value="1"/>
</dbReference>
<protein>
    <recommendedName>
        <fullName evidence="5">Glutathione S-transferase</fullName>
    </recommendedName>
</protein>
<evidence type="ECO:0000259" key="2">
    <source>
        <dbReference type="PROSITE" id="PS50405"/>
    </source>
</evidence>
<dbReference type="PANTHER" id="PTHR11571">
    <property type="entry name" value="GLUTATHIONE S-TRANSFERASE"/>
    <property type="match status" value="1"/>
</dbReference>
<dbReference type="Pfam" id="PF14497">
    <property type="entry name" value="GST_C_3"/>
    <property type="match status" value="1"/>
</dbReference>
<dbReference type="Proteomes" id="UP000693981">
    <property type="component" value="Unassembled WGS sequence"/>
</dbReference>
<feature type="domain" description="GST C-terminal" evidence="2">
    <location>
        <begin position="83"/>
        <end position="200"/>
    </location>
</feature>
<evidence type="ECO:0000313" key="3">
    <source>
        <dbReference type="EMBL" id="KAG7393476.1"/>
    </source>
</evidence>
<keyword evidence="4" id="KW-1185">Reference proteome</keyword>
<dbReference type="PROSITE" id="PS50405">
    <property type="entry name" value="GST_CTER"/>
    <property type="match status" value="1"/>
</dbReference>
<dbReference type="AlphaFoldDB" id="A0A8T1WJ82"/>
<dbReference type="GO" id="GO:0006749">
    <property type="term" value="P:glutathione metabolic process"/>
    <property type="evidence" value="ECO:0007669"/>
    <property type="project" value="TreeGrafter"/>
</dbReference>
<dbReference type="SFLD" id="SFLDG01205">
    <property type="entry name" value="AMPS.1"/>
    <property type="match status" value="1"/>
</dbReference>
<dbReference type="PROSITE" id="PS50404">
    <property type="entry name" value="GST_NTER"/>
    <property type="match status" value="1"/>
</dbReference>
<reference evidence="3" key="1">
    <citation type="submission" date="2021-02" db="EMBL/GenBank/DDBJ databases">
        <authorList>
            <person name="Palmer J.M."/>
        </authorList>
    </citation>
    <scope>NUCLEOTIDE SEQUENCE</scope>
    <source>
        <strain evidence="3">SCRP23</strain>
    </source>
</reference>
<dbReference type="OrthoDB" id="420389at2759"/>
<evidence type="ECO:0008006" key="5">
    <source>
        <dbReference type="Google" id="ProtNLM"/>
    </source>
</evidence>
<gene>
    <name evidence="3" type="ORF">PHYBOEH_006064</name>
</gene>
<dbReference type="InterPro" id="IPR004045">
    <property type="entry name" value="Glutathione_S-Trfase_N"/>
</dbReference>
<organism evidence="3 4">
    <name type="scientific">Phytophthora boehmeriae</name>
    <dbReference type="NCBI Taxonomy" id="109152"/>
    <lineage>
        <taxon>Eukaryota</taxon>
        <taxon>Sar</taxon>
        <taxon>Stramenopiles</taxon>
        <taxon>Oomycota</taxon>
        <taxon>Peronosporomycetes</taxon>
        <taxon>Peronosporales</taxon>
        <taxon>Peronosporaceae</taxon>
        <taxon>Phytophthora</taxon>
    </lineage>
</organism>
<dbReference type="SFLD" id="SFLDG00363">
    <property type="entry name" value="AMPS_(cytGST):_Alpha-__Mu-__Pi"/>
    <property type="match status" value="1"/>
</dbReference>
<dbReference type="FunFam" id="1.20.1050.10:FF:000030">
    <property type="entry name" value="Glutathione S-transferase S1"/>
    <property type="match status" value="1"/>
</dbReference>
<dbReference type="InterPro" id="IPR004046">
    <property type="entry name" value="GST_C"/>
</dbReference>
<sequence length="200" mass="21877">MAPSSIKLTYFDVKGRAELARMLFNYGGVAFDDCRVAHADFPALKPTLPFGQLPILEVDGAVYAQSMAINLYAAKLSGLFPSDPVEALKADMFSQTLIDLGEPFAEFMFKTSDETKKAELKKVFIEETVPKAFTALDKLVGGKFILGDEISFVDLQLLDFLAQQIGWSFPEFTLDAHLALAAVVANVKADPKVAAYLSKQ</sequence>
<dbReference type="PANTHER" id="PTHR11571:SF150">
    <property type="entry name" value="GLUTATHIONE S-TRANSFERASE"/>
    <property type="match status" value="1"/>
</dbReference>
<dbReference type="InterPro" id="IPR050213">
    <property type="entry name" value="GST_superfamily"/>
</dbReference>
<dbReference type="InterPro" id="IPR040079">
    <property type="entry name" value="Glutathione_S-Trfase"/>
</dbReference>
<comment type="caution">
    <text evidence="3">The sequence shown here is derived from an EMBL/GenBank/DDBJ whole genome shotgun (WGS) entry which is preliminary data.</text>
</comment>
<name>A0A8T1WJ82_9STRA</name>
<dbReference type="InterPro" id="IPR010987">
    <property type="entry name" value="Glutathione-S-Trfase_C-like"/>
</dbReference>